<dbReference type="AlphaFoldDB" id="A0A318KZP5"/>
<reference evidence="2 3" key="1">
    <citation type="submission" date="2018-05" db="EMBL/GenBank/DDBJ databases">
        <title>Genomic Encyclopedia of Type Strains, Phase IV (KMG-IV): sequencing the most valuable type-strain genomes for metagenomic binning, comparative biology and taxonomic classification.</title>
        <authorList>
            <person name="Goeker M."/>
        </authorList>
    </citation>
    <scope>NUCLEOTIDE SEQUENCE [LARGE SCALE GENOMIC DNA]</scope>
    <source>
        <strain evidence="2 3">DSM 44704</strain>
    </source>
</reference>
<accession>A0A318KZP5</accession>
<organism evidence="2 3">
    <name type="scientific">Nocardia tenerifensis</name>
    <dbReference type="NCBI Taxonomy" id="228006"/>
    <lineage>
        <taxon>Bacteria</taxon>
        <taxon>Bacillati</taxon>
        <taxon>Actinomycetota</taxon>
        <taxon>Actinomycetes</taxon>
        <taxon>Mycobacteriales</taxon>
        <taxon>Nocardiaceae</taxon>
        <taxon>Nocardia</taxon>
    </lineage>
</organism>
<sequence length="38" mass="4441">MGRHRKDIEPYSRRVAVVAAVLVAVATYLLVRSKRFRR</sequence>
<name>A0A318KZP5_9NOCA</name>
<comment type="caution">
    <text evidence="2">The sequence shown here is derived from an EMBL/GenBank/DDBJ whole genome shotgun (WGS) entry which is preliminary data.</text>
</comment>
<protein>
    <submittedName>
        <fullName evidence="2">Uncharacterized protein</fullName>
    </submittedName>
</protein>
<evidence type="ECO:0000313" key="3">
    <source>
        <dbReference type="Proteomes" id="UP000247569"/>
    </source>
</evidence>
<proteinExistence type="predicted"/>
<dbReference type="EMBL" id="QJKF01000001">
    <property type="protein sequence ID" value="PXX71334.1"/>
    <property type="molecule type" value="Genomic_DNA"/>
</dbReference>
<gene>
    <name evidence="2" type="ORF">DFR70_101756</name>
</gene>
<evidence type="ECO:0000256" key="1">
    <source>
        <dbReference type="SAM" id="Phobius"/>
    </source>
</evidence>
<dbReference type="Proteomes" id="UP000247569">
    <property type="component" value="Unassembled WGS sequence"/>
</dbReference>
<evidence type="ECO:0000313" key="2">
    <source>
        <dbReference type="EMBL" id="PXX71334.1"/>
    </source>
</evidence>
<keyword evidence="1" id="KW-0812">Transmembrane</keyword>
<keyword evidence="1" id="KW-0472">Membrane</keyword>
<feature type="transmembrane region" description="Helical" evidence="1">
    <location>
        <begin position="12"/>
        <end position="31"/>
    </location>
</feature>
<keyword evidence="3" id="KW-1185">Reference proteome</keyword>
<keyword evidence="1" id="KW-1133">Transmembrane helix</keyword>